<dbReference type="Pfam" id="PF14551">
    <property type="entry name" value="MCM_N"/>
    <property type="match status" value="1"/>
</dbReference>
<keyword evidence="10 12" id="KW-0131">Cell cycle</keyword>
<dbReference type="PRINTS" id="PR01662">
    <property type="entry name" value="MCMPROTEIN6"/>
</dbReference>
<comment type="subunit">
    <text evidence="12">Component of the MCM2-7 complex.</text>
</comment>
<dbReference type="Proteomes" id="UP000311919">
    <property type="component" value="Unassembled WGS sequence"/>
</dbReference>
<keyword evidence="6 12" id="KW-0347">Helicase</keyword>
<dbReference type="Pfam" id="PF00493">
    <property type="entry name" value="MCM"/>
    <property type="match status" value="1"/>
</dbReference>
<dbReference type="InterPro" id="IPR033762">
    <property type="entry name" value="MCM_OB"/>
</dbReference>
<evidence type="ECO:0000259" key="13">
    <source>
        <dbReference type="PROSITE" id="PS50051"/>
    </source>
</evidence>
<dbReference type="PANTHER" id="PTHR11630:SF43">
    <property type="entry name" value="DNA REPLICATION LICENSING FACTOR MCM6"/>
    <property type="match status" value="1"/>
</dbReference>
<dbReference type="Gene3D" id="2.20.28.10">
    <property type="match status" value="1"/>
</dbReference>
<dbReference type="InterPro" id="IPR041024">
    <property type="entry name" value="Mcm6_C"/>
</dbReference>
<dbReference type="FunFam" id="2.20.28.10:FF:000003">
    <property type="entry name" value="DNA helicase"/>
    <property type="match status" value="1"/>
</dbReference>
<evidence type="ECO:0000256" key="12">
    <source>
        <dbReference type="RuleBase" id="RU368064"/>
    </source>
</evidence>
<dbReference type="SUPFAM" id="SSF52540">
    <property type="entry name" value="P-loop containing nucleoside triphosphate hydrolases"/>
    <property type="match status" value="1"/>
</dbReference>
<accession>A0A4Z2DLE1</accession>
<dbReference type="PRINTS" id="PR01657">
    <property type="entry name" value="MCMFAMILY"/>
</dbReference>
<dbReference type="GO" id="GO:0042555">
    <property type="term" value="C:MCM complex"/>
    <property type="evidence" value="ECO:0007669"/>
    <property type="project" value="UniProtKB-UniRule"/>
</dbReference>
<dbReference type="InterPro" id="IPR041562">
    <property type="entry name" value="MCM_lid"/>
</dbReference>
<dbReference type="SUPFAM" id="SSF50249">
    <property type="entry name" value="Nucleic acid-binding proteins"/>
    <property type="match status" value="1"/>
</dbReference>
<evidence type="ECO:0000256" key="8">
    <source>
        <dbReference type="ARBA" id="ARBA00023125"/>
    </source>
</evidence>
<dbReference type="InterPro" id="IPR031327">
    <property type="entry name" value="MCM"/>
</dbReference>
<dbReference type="AlphaFoldDB" id="A0A4Z2DLE1"/>
<dbReference type="Gene3D" id="1.20.58.870">
    <property type="match status" value="1"/>
</dbReference>
<evidence type="ECO:0000313" key="14">
    <source>
        <dbReference type="EMBL" id="TNN17364.1"/>
    </source>
</evidence>
<sequence>MDVAQTQVRTIRVVDVVAEECQRLFHHFLETFKENDVLKYVEAANGLKQLEKNTLSVTFTDIIVSDTRLSGLIQDEFYRLYPALCAATKNFINDHVPDTQNSGRDFYVSFTEVPSLHRMRDLTASQLGRLIKVRAQVVRAHPIHPELLMGTFRCSECKIVIRNIEQPFKYTQPTVCFNPQCGNRLKFELLTNESKFVDFQKVRVQETQSELPRGSIPRNLEVILRADTVDLAQPGDRCEFIGTLIVIPDVGQLATPGDRSLEGKPLRGRDNQEIGGVTGLKALGVRELSYRTAFLACTVVPSNGRYLPSDELEEADAISYEALSKRLTPSELDTICQMSQDRKLLTNMCKSLFPTIHGAEEVKKGILLMLCGGVPKVTEEKTHLRGDLNVCLVGDPSTAKSQFLKHVERFSPRAVYTSGKASSAAGLTAAVVRDEESFEFVIEAGALMLADNIVDYAIARSIVDLHMGIHGAHDTHTVYSVDNIRRYIAFARCFKPKISIEAMECMVEEYKKMRQRDASSGTKSAWRITVRQLESLVRLSEATARLHCADTVTQAHVREAFALLNKSIIRVEQPDINLGEEEQNQLTNASETLITEQPTTETNTTAGHLRVTYDEYRRIASLLILKARNWSESSVSDSESDQAPSAPKRSELVNWYLEEVVDELQTEAQLTECKLLVERIIDRLIKKDNILITIGGTGLDASADTADPYIVVHPNYAE</sequence>
<dbReference type="InterPro" id="IPR027417">
    <property type="entry name" value="P-loop_NTPase"/>
</dbReference>
<dbReference type="GO" id="GO:0005634">
    <property type="term" value="C:nucleus"/>
    <property type="evidence" value="ECO:0007669"/>
    <property type="project" value="UniProtKB-SubCell"/>
</dbReference>
<dbReference type="PANTHER" id="PTHR11630">
    <property type="entry name" value="DNA REPLICATION LICENSING FACTOR MCM FAMILY MEMBER"/>
    <property type="match status" value="1"/>
</dbReference>
<keyword evidence="4 11" id="KW-0547">Nucleotide-binding</keyword>
<keyword evidence="8 11" id="KW-0238">DNA-binding</keyword>
<dbReference type="Gene3D" id="3.30.1640.10">
    <property type="entry name" value="mini-chromosome maintenance (MCM) complex, chain A, domain 1"/>
    <property type="match status" value="1"/>
</dbReference>
<keyword evidence="9" id="KW-0539">Nucleus</keyword>
<dbReference type="GO" id="GO:1902969">
    <property type="term" value="P:mitotic DNA replication"/>
    <property type="evidence" value="ECO:0007669"/>
    <property type="project" value="TreeGrafter"/>
</dbReference>
<evidence type="ECO:0000256" key="2">
    <source>
        <dbReference type="ARBA" id="ARBA00008010"/>
    </source>
</evidence>
<keyword evidence="15" id="KW-1185">Reference proteome</keyword>
<keyword evidence="7 11" id="KW-0067">ATP-binding</keyword>
<dbReference type="Gene3D" id="3.40.50.300">
    <property type="entry name" value="P-loop containing nucleotide triphosphate hydrolases"/>
    <property type="match status" value="2"/>
</dbReference>
<dbReference type="InterPro" id="IPR008049">
    <property type="entry name" value="MCM6"/>
</dbReference>
<dbReference type="EMBL" id="SKCS01000093">
    <property type="protein sequence ID" value="TNN17364.1"/>
    <property type="molecule type" value="Genomic_DNA"/>
</dbReference>
<dbReference type="SMART" id="SM00350">
    <property type="entry name" value="MCM"/>
    <property type="match status" value="1"/>
</dbReference>
<dbReference type="GO" id="GO:0006270">
    <property type="term" value="P:DNA replication initiation"/>
    <property type="evidence" value="ECO:0007669"/>
    <property type="project" value="UniProtKB-UniRule"/>
</dbReference>
<comment type="caution">
    <text evidence="14">The sequence shown here is derived from an EMBL/GenBank/DDBJ whole genome shotgun (WGS) entry which is preliminary data.</text>
</comment>
<reference evidence="14 15" key="1">
    <citation type="submission" date="2019-03" db="EMBL/GenBank/DDBJ databases">
        <title>An improved genome assembly of the fluke Schistosoma japonicum.</title>
        <authorList>
            <person name="Hu W."/>
            <person name="Luo F."/>
            <person name="Yin M."/>
            <person name="Mo X."/>
            <person name="Sun C."/>
            <person name="Wu Q."/>
            <person name="Zhu B."/>
            <person name="Xiang M."/>
            <person name="Wang J."/>
            <person name="Wang Y."/>
            <person name="Zhang T."/>
            <person name="Xu B."/>
            <person name="Zheng H."/>
            <person name="Feng Z."/>
        </authorList>
    </citation>
    <scope>NUCLEOTIDE SEQUENCE [LARGE SCALE GENOMIC DNA]</scope>
    <source>
        <strain evidence="14">HuSjv2</strain>
        <tissue evidence="14">Worms</tissue>
    </source>
</reference>
<keyword evidence="5 12" id="KW-0378">Hydrolase</keyword>
<evidence type="ECO:0000256" key="11">
    <source>
        <dbReference type="RuleBase" id="RU004070"/>
    </source>
</evidence>
<dbReference type="FunFam" id="3.30.1640.10:FF:000004">
    <property type="entry name" value="DNA helicase"/>
    <property type="match status" value="1"/>
</dbReference>
<dbReference type="GO" id="GO:1990518">
    <property type="term" value="F:single-stranded 3'-5' DNA helicase activity"/>
    <property type="evidence" value="ECO:0007669"/>
    <property type="project" value="TreeGrafter"/>
</dbReference>
<gene>
    <name evidence="14" type="ORF">EWB00_011107</name>
</gene>
<dbReference type="Gene3D" id="2.40.50.140">
    <property type="entry name" value="Nucleic acid-binding proteins"/>
    <property type="match status" value="1"/>
</dbReference>
<keyword evidence="3 12" id="KW-0235">DNA replication</keyword>
<dbReference type="InterPro" id="IPR027925">
    <property type="entry name" value="MCM_N"/>
</dbReference>
<dbReference type="GO" id="GO:0016887">
    <property type="term" value="F:ATP hydrolysis activity"/>
    <property type="evidence" value="ECO:0007669"/>
    <property type="project" value="RHEA"/>
</dbReference>
<evidence type="ECO:0000256" key="3">
    <source>
        <dbReference type="ARBA" id="ARBA00022705"/>
    </source>
</evidence>
<dbReference type="Pfam" id="PF17855">
    <property type="entry name" value="MCM_lid"/>
    <property type="match status" value="1"/>
</dbReference>
<dbReference type="InterPro" id="IPR001208">
    <property type="entry name" value="MCM_dom"/>
</dbReference>
<name>A0A4Z2DLE1_SCHJA</name>
<dbReference type="PROSITE" id="PS50051">
    <property type="entry name" value="MCM_2"/>
    <property type="match status" value="1"/>
</dbReference>
<comment type="subcellular location">
    <subcellularLocation>
        <location evidence="1 12">Nucleus</location>
    </subcellularLocation>
</comment>
<dbReference type="GO" id="GO:0003697">
    <property type="term" value="F:single-stranded DNA binding"/>
    <property type="evidence" value="ECO:0007669"/>
    <property type="project" value="TreeGrafter"/>
</dbReference>
<evidence type="ECO:0000256" key="7">
    <source>
        <dbReference type="ARBA" id="ARBA00022840"/>
    </source>
</evidence>
<dbReference type="GO" id="GO:0000727">
    <property type="term" value="P:double-strand break repair via break-induced replication"/>
    <property type="evidence" value="ECO:0007669"/>
    <property type="project" value="TreeGrafter"/>
</dbReference>
<dbReference type="OrthoDB" id="1744952at2759"/>
<evidence type="ECO:0000256" key="10">
    <source>
        <dbReference type="ARBA" id="ARBA00023306"/>
    </source>
</evidence>
<evidence type="ECO:0000256" key="6">
    <source>
        <dbReference type="ARBA" id="ARBA00022806"/>
    </source>
</evidence>
<proteinExistence type="inferred from homology"/>
<dbReference type="GO" id="GO:0005524">
    <property type="term" value="F:ATP binding"/>
    <property type="evidence" value="ECO:0007669"/>
    <property type="project" value="UniProtKB-UniRule"/>
</dbReference>
<evidence type="ECO:0000256" key="1">
    <source>
        <dbReference type="ARBA" id="ARBA00004123"/>
    </source>
</evidence>
<evidence type="ECO:0000256" key="4">
    <source>
        <dbReference type="ARBA" id="ARBA00022741"/>
    </source>
</evidence>
<dbReference type="EC" id="3.6.4.12" evidence="12"/>
<comment type="function">
    <text evidence="12">Acts as component of the MCM2-7 complex (MCM complex) which is the replicative helicase essential for 'once per cell cycle' DNA replication initiation and elongation in eukaryotic cells. The active ATPase sites in the MCM2-7 ring are formed through the interaction surfaces of two neighboring subunits such that a critical structure of a conserved arginine finger motif is provided in trans relative to the ATP-binding site of the Walker A box of the adjacent subunit. The six ATPase active sites, however, are likely to contribute differentially to the complex helicase activity.</text>
</comment>
<evidence type="ECO:0000256" key="9">
    <source>
        <dbReference type="ARBA" id="ARBA00023242"/>
    </source>
</evidence>
<dbReference type="Pfam" id="PF17207">
    <property type="entry name" value="MCM_OB"/>
    <property type="match status" value="1"/>
</dbReference>
<feature type="domain" description="MCM C-terminal AAA(+) ATPase" evidence="13">
    <location>
        <begin position="344"/>
        <end position="454"/>
    </location>
</feature>
<protein>
    <recommendedName>
        <fullName evidence="12">DNA replication licensing factor MCM6</fullName>
        <ecNumber evidence="12">3.6.4.12</ecNumber>
    </recommendedName>
</protein>
<comment type="catalytic activity">
    <reaction evidence="12">
        <text>ATP + H2O = ADP + phosphate + H(+)</text>
        <dbReference type="Rhea" id="RHEA:13065"/>
        <dbReference type="ChEBI" id="CHEBI:15377"/>
        <dbReference type="ChEBI" id="CHEBI:15378"/>
        <dbReference type="ChEBI" id="CHEBI:30616"/>
        <dbReference type="ChEBI" id="CHEBI:43474"/>
        <dbReference type="ChEBI" id="CHEBI:456216"/>
        <dbReference type="EC" id="3.6.4.12"/>
    </reaction>
</comment>
<organism evidence="14 15">
    <name type="scientific">Schistosoma japonicum</name>
    <name type="common">Blood fluke</name>
    <dbReference type="NCBI Taxonomy" id="6182"/>
    <lineage>
        <taxon>Eukaryota</taxon>
        <taxon>Metazoa</taxon>
        <taxon>Spiralia</taxon>
        <taxon>Lophotrochozoa</taxon>
        <taxon>Platyhelminthes</taxon>
        <taxon>Trematoda</taxon>
        <taxon>Digenea</taxon>
        <taxon>Strigeidida</taxon>
        <taxon>Schistosomatoidea</taxon>
        <taxon>Schistosomatidae</taxon>
        <taxon>Schistosoma</taxon>
    </lineage>
</organism>
<evidence type="ECO:0000313" key="15">
    <source>
        <dbReference type="Proteomes" id="UP000311919"/>
    </source>
</evidence>
<evidence type="ECO:0000256" key="5">
    <source>
        <dbReference type="ARBA" id="ARBA00022801"/>
    </source>
</evidence>
<dbReference type="InterPro" id="IPR012340">
    <property type="entry name" value="NA-bd_OB-fold"/>
</dbReference>
<dbReference type="Pfam" id="PF18263">
    <property type="entry name" value="WHD_MCM6"/>
    <property type="match status" value="1"/>
</dbReference>
<comment type="similarity">
    <text evidence="2 11">Belongs to the MCM family.</text>
</comment>